<feature type="binding site" evidence="10">
    <location>
        <position position="90"/>
    </location>
    <ligand>
        <name>Na(+)</name>
        <dbReference type="ChEBI" id="CHEBI:29101"/>
        <note>structural</note>
    </ligand>
</feature>
<name>A0A4Q7M168_9MICO</name>
<comment type="caution">
    <text evidence="11">The sequence shown here is derived from an EMBL/GenBank/DDBJ whole genome shotgun (WGS) entry which is preliminary data.</text>
</comment>
<dbReference type="PANTHER" id="PTHR28259:SF1">
    <property type="entry name" value="FLUORIDE EXPORT PROTEIN 1-RELATED"/>
    <property type="match status" value="1"/>
</dbReference>
<comment type="subcellular location">
    <subcellularLocation>
        <location evidence="1 10">Cell membrane</location>
        <topology evidence="1 10">Multi-pass membrane protein</topology>
    </subcellularLocation>
</comment>
<sequence>MAVTRGGASTLASAGLVALGGCVGVAARYGLEERFPASPGAWPWTTFWINVVGSLLLGALLETLLRTGPDDGWRRTARLGCGTGVMGGFTTYSTFAVETVRLAEGGQVWLGVGYALASVALGILAAVVGIGVAAGLWRRATGMQAPSRAGGHA</sequence>
<accession>A0A4Q7M168</accession>
<keyword evidence="10" id="KW-0915">Sodium</keyword>
<evidence type="ECO:0000256" key="9">
    <source>
        <dbReference type="ARBA" id="ARBA00049940"/>
    </source>
</evidence>
<dbReference type="Pfam" id="PF02537">
    <property type="entry name" value="CRCB"/>
    <property type="match status" value="1"/>
</dbReference>
<evidence type="ECO:0000256" key="7">
    <source>
        <dbReference type="ARBA" id="ARBA00035120"/>
    </source>
</evidence>
<dbReference type="GO" id="GO:0005886">
    <property type="term" value="C:plasma membrane"/>
    <property type="evidence" value="ECO:0007669"/>
    <property type="project" value="UniProtKB-SubCell"/>
</dbReference>
<gene>
    <name evidence="10" type="primary">fluC</name>
    <name evidence="10" type="synonym">crcB</name>
    <name evidence="11" type="ORF">EV386_0360</name>
</gene>
<protein>
    <recommendedName>
        <fullName evidence="10">Fluoride-specific ion channel FluC</fullName>
    </recommendedName>
</protein>
<evidence type="ECO:0000313" key="11">
    <source>
        <dbReference type="EMBL" id="RZS60118.1"/>
    </source>
</evidence>
<dbReference type="RefSeq" id="WP_242607787.1">
    <property type="nucleotide sequence ID" value="NZ_SGWX01000001.1"/>
</dbReference>
<evidence type="ECO:0000256" key="1">
    <source>
        <dbReference type="ARBA" id="ARBA00004651"/>
    </source>
</evidence>
<proteinExistence type="inferred from homology"/>
<evidence type="ECO:0000313" key="12">
    <source>
        <dbReference type="Proteomes" id="UP000293852"/>
    </source>
</evidence>
<dbReference type="PROSITE" id="PS51257">
    <property type="entry name" value="PROKAR_LIPOPROTEIN"/>
    <property type="match status" value="1"/>
</dbReference>
<keyword evidence="3 10" id="KW-0812">Transmembrane</keyword>
<comment type="function">
    <text evidence="9 10">Fluoride-specific ion channel. Important for reducing fluoride concentration in the cell, thus reducing its toxicity.</text>
</comment>
<dbReference type="EMBL" id="SGWX01000001">
    <property type="protein sequence ID" value="RZS60118.1"/>
    <property type="molecule type" value="Genomic_DNA"/>
</dbReference>
<feature type="transmembrane region" description="Helical" evidence="10">
    <location>
        <begin position="77"/>
        <end position="95"/>
    </location>
</feature>
<comment type="similarity">
    <text evidence="7 10">Belongs to the fluoride channel Fluc/FEX (TC 1.A.43) family.</text>
</comment>
<feature type="binding site" evidence="10">
    <location>
        <position position="87"/>
    </location>
    <ligand>
        <name>Na(+)</name>
        <dbReference type="ChEBI" id="CHEBI:29101"/>
        <note>structural</note>
    </ligand>
</feature>
<feature type="transmembrane region" description="Helical" evidence="10">
    <location>
        <begin position="115"/>
        <end position="137"/>
    </location>
</feature>
<feature type="transmembrane region" description="Helical" evidence="10">
    <location>
        <begin position="42"/>
        <end position="65"/>
    </location>
</feature>
<comment type="catalytic activity">
    <reaction evidence="8">
        <text>fluoride(in) = fluoride(out)</text>
        <dbReference type="Rhea" id="RHEA:76159"/>
        <dbReference type="ChEBI" id="CHEBI:17051"/>
    </reaction>
    <physiologicalReaction direction="left-to-right" evidence="8">
        <dbReference type="Rhea" id="RHEA:76160"/>
    </physiologicalReaction>
</comment>
<dbReference type="GO" id="GO:0062054">
    <property type="term" value="F:fluoride channel activity"/>
    <property type="evidence" value="ECO:0007669"/>
    <property type="project" value="UniProtKB-UniRule"/>
</dbReference>
<keyword evidence="10" id="KW-0813">Transport</keyword>
<keyword evidence="4 10" id="KW-1133">Transmembrane helix</keyword>
<keyword evidence="2 10" id="KW-1003">Cell membrane</keyword>
<evidence type="ECO:0000256" key="4">
    <source>
        <dbReference type="ARBA" id="ARBA00022989"/>
    </source>
</evidence>
<dbReference type="PANTHER" id="PTHR28259">
    <property type="entry name" value="FLUORIDE EXPORT PROTEIN 1-RELATED"/>
    <property type="match status" value="1"/>
</dbReference>
<keyword evidence="6 10" id="KW-0407">Ion channel</keyword>
<comment type="activity regulation">
    <text evidence="10">Na(+) is not transported, but it plays an essential structural role and its presence is essential for fluoride channel function.</text>
</comment>
<evidence type="ECO:0000256" key="3">
    <source>
        <dbReference type="ARBA" id="ARBA00022692"/>
    </source>
</evidence>
<dbReference type="InterPro" id="IPR003691">
    <property type="entry name" value="FluC"/>
</dbReference>
<dbReference type="HAMAP" id="MF_00454">
    <property type="entry name" value="FluC"/>
    <property type="match status" value="1"/>
</dbReference>
<evidence type="ECO:0000256" key="10">
    <source>
        <dbReference type="HAMAP-Rule" id="MF_00454"/>
    </source>
</evidence>
<evidence type="ECO:0000256" key="6">
    <source>
        <dbReference type="ARBA" id="ARBA00023303"/>
    </source>
</evidence>
<keyword evidence="10" id="KW-0406">Ion transport</keyword>
<dbReference type="GO" id="GO:0140114">
    <property type="term" value="P:cellular detoxification of fluoride"/>
    <property type="evidence" value="ECO:0007669"/>
    <property type="project" value="UniProtKB-UniRule"/>
</dbReference>
<dbReference type="GO" id="GO:0046872">
    <property type="term" value="F:metal ion binding"/>
    <property type="evidence" value="ECO:0007669"/>
    <property type="project" value="UniProtKB-KW"/>
</dbReference>
<keyword evidence="5 10" id="KW-0472">Membrane</keyword>
<dbReference type="Proteomes" id="UP000293852">
    <property type="component" value="Unassembled WGS sequence"/>
</dbReference>
<evidence type="ECO:0000256" key="2">
    <source>
        <dbReference type="ARBA" id="ARBA00022475"/>
    </source>
</evidence>
<evidence type="ECO:0000256" key="8">
    <source>
        <dbReference type="ARBA" id="ARBA00035585"/>
    </source>
</evidence>
<reference evidence="11 12" key="1">
    <citation type="submission" date="2019-02" db="EMBL/GenBank/DDBJ databases">
        <title>Sequencing the genomes of 1000 actinobacteria strains.</title>
        <authorList>
            <person name="Klenk H.-P."/>
        </authorList>
    </citation>
    <scope>NUCLEOTIDE SEQUENCE [LARGE SCALE GENOMIC DNA]</scope>
    <source>
        <strain evidence="11 12">DSM 16932</strain>
    </source>
</reference>
<dbReference type="AlphaFoldDB" id="A0A4Q7M168"/>
<organism evidence="11 12">
    <name type="scientific">Xylanimonas ulmi</name>
    <dbReference type="NCBI Taxonomy" id="228973"/>
    <lineage>
        <taxon>Bacteria</taxon>
        <taxon>Bacillati</taxon>
        <taxon>Actinomycetota</taxon>
        <taxon>Actinomycetes</taxon>
        <taxon>Micrococcales</taxon>
        <taxon>Promicromonosporaceae</taxon>
        <taxon>Xylanimonas</taxon>
    </lineage>
</organism>
<keyword evidence="12" id="KW-1185">Reference proteome</keyword>
<keyword evidence="10" id="KW-0479">Metal-binding</keyword>
<evidence type="ECO:0000256" key="5">
    <source>
        <dbReference type="ARBA" id="ARBA00023136"/>
    </source>
</evidence>